<feature type="transmembrane region" description="Helical" evidence="1">
    <location>
        <begin position="204"/>
        <end position="229"/>
    </location>
</feature>
<dbReference type="Proteomes" id="UP000015241">
    <property type="component" value="Unassembled WGS sequence"/>
</dbReference>
<evidence type="ECO:0000259" key="2">
    <source>
        <dbReference type="Pfam" id="PF20152"/>
    </source>
</evidence>
<dbReference type="EMBL" id="KE504124">
    <property type="protein sequence ID" value="EPT05328.1"/>
    <property type="molecule type" value="Genomic_DNA"/>
</dbReference>
<evidence type="ECO:0000313" key="3">
    <source>
        <dbReference type="EMBL" id="EPT05328.1"/>
    </source>
</evidence>
<proteinExistence type="predicted"/>
<feature type="transmembrane region" description="Helical" evidence="1">
    <location>
        <begin position="93"/>
        <end position="112"/>
    </location>
</feature>
<gene>
    <name evidence="3" type="ORF">FOMPIDRAFT_1045381</name>
</gene>
<feature type="domain" description="DUF6534" evidence="2">
    <location>
        <begin position="170"/>
        <end position="245"/>
    </location>
</feature>
<sequence>MNSLTASFLVPILLGFGLNWALQGILSIQVCEYMSLHIYYLCFPKDTIYMKGLVHFMCVYEWAQTAITTWSICSCLGTDVEGFLNFVAFNGTIWIPMFLMTVVTAAGVQAFYAWRIAVVSQRRVFAFITLTFGFGIAGSLEMKGLPLARGLYLGLDTTYAIGLNTWLTCSVAVDLLITVTLVYSLRKMDARMERRANKFLVNRIMWVVIETGCPTVIAASASVIFYFGLPKTSLATLPLLLLSKL</sequence>
<accession>S8EMD0</accession>
<dbReference type="AlphaFoldDB" id="S8EMD0"/>
<dbReference type="HOGENOM" id="CLU_046025_2_1_1"/>
<dbReference type="PANTHER" id="PTHR40465:SF1">
    <property type="entry name" value="DUF6534 DOMAIN-CONTAINING PROTEIN"/>
    <property type="match status" value="1"/>
</dbReference>
<name>S8EMD0_FOMSC</name>
<organism evidence="3 4">
    <name type="scientific">Fomitopsis schrenkii</name>
    <name type="common">Brown rot fungus</name>
    <dbReference type="NCBI Taxonomy" id="2126942"/>
    <lineage>
        <taxon>Eukaryota</taxon>
        <taxon>Fungi</taxon>
        <taxon>Dikarya</taxon>
        <taxon>Basidiomycota</taxon>
        <taxon>Agaricomycotina</taxon>
        <taxon>Agaricomycetes</taxon>
        <taxon>Polyporales</taxon>
        <taxon>Fomitopsis</taxon>
    </lineage>
</organism>
<protein>
    <recommendedName>
        <fullName evidence="2">DUF6534 domain-containing protein</fullName>
    </recommendedName>
</protein>
<keyword evidence="1" id="KW-1133">Transmembrane helix</keyword>
<feature type="transmembrane region" description="Helical" evidence="1">
    <location>
        <begin position="124"/>
        <end position="140"/>
    </location>
</feature>
<keyword evidence="1" id="KW-0812">Transmembrane</keyword>
<dbReference type="PANTHER" id="PTHR40465">
    <property type="entry name" value="CHROMOSOME 1, WHOLE GENOME SHOTGUN SEQUENCE"/>
    <property type="match status" value="1"/>
</dbReference>
<reference evidence="3 4" key="1">
    <citation type="journal article" date="2012" name="Science">
        <title>The Paleozoic origin of enzymatic lignin decomposition reconstructed from 31 fungal genomes.</title>
        <authorList>
            <person name="Floudas D."/>
            <person name="Binder M."/>
            <person name="Riley R."/>
            <person name="Barry K."/>
            <person name="Blanchette R.A."/>
            <person name="Henrissat B."/>
            <person name="Martinez A.T."/>
            <person name="Otillar R."/>
            <person name="Spatafora J.W."/>
            <person name="Yadav J.S."/>
            <person name="Aerts A."/>
            <person name="Benoit I."/>
            <person name="Boyd A."/>
            <person name="Carlson A."/>
            <person name="Copeland A."/>
            <person name="Coutinho P.M."/>
            <person name="de Vries R.P."/>
            <person name="Ferreira P."/>
            <person name="Findley K."/>
            <person name="Foster B."/>
            <person name="Gaskell J."/>
            <person name="Glotzer D."/>
            <person name="Gorecki P."/>
            <person name="Heitman J."/>
            <person name="Hesse C."/>
            <person name="Hori C."/>
            <person name="Igarashi K."/>
            <person name="Jurgens J.A."/>
            <person name="Kallen N."/>
            <person name="Kersten P."/>
            <person name="Kohler A."/>
            <person name="Kuees U."/>
            <person name="Kumar T.K.A."/>
            <person name="Kuo A."/>
            <person name="LaButti K."/>
            <person name="Larrondo L.F."/>
            <person name="Lindquist E."/>
            <person name="Ling A."/>
            <person name="Lombard V."/>
            <person name="Lucas S."/>
            <person name="Lundell T."/>
            <person name="Martin R."/>
            <person name="McLaughlin D.J."/>
            <person name="Morgenstern I."/>
            <person name="Morin E."/>
            <person name="Murat C."/>
            <person name="Nagy L.G."/>
            <person name="Nolan M."/>
            <person name="Ohm R.A."/>
            <person name="Patyshakuliyeva A."/>
            <person name="Rokas A."/>
            <person name="Ruiz-Duenas F.J."/>
            <person name="Sabat G."/>
            <person name="Salamov A."/>
            <person name="Samejima M."/>
            <person name="Schmutz J."/>
            <person name="Slot J.C."/>
            <person name="St John F."/>
            <person name="Stenlid J."/>
            <person name="Sun H."/>
            <person name="Sun S."/>
            <person name="Syed K."/>
            <person name="Tsang A."/>
            <person name="Wiebenga A."/>
            <person name="Young D."/>
            <person name="Pisabarro A."/>
            <person name="Eastwood D.C."/>
            <person name="Martin F."/>
            <person name="Cullen D."/>
            <person name="Grigoriev I.V."/>
            <person name="Hibbett D.S."/>
        </authorList>
    </citation>
    <scope>NUCLEOTIDE SEQUENCE</scope>
    <source>
        <strain evidence="4">FP-58527</strain>
    </source>
</reference>
<dbReference type="OrthoDB" id="2953893at2759"/>
<dbReference type="Pfam" id="PF20152">
    <property type="entry name" value="DUF6534"/>
    <property type="match status" value="1"/>
</dbReference>
<dbReference type="InParanoid" id="S8EMD0"/>
<feature type="transmembrane region" description="Helical" evidence="1">
    <location>
        <begin position="160"/>
        <end position="183"/>
    </location>
</feature>
<dbReference type="InterPro" id="IPR045339">
    <property type="entry name" value="DUF6534"/>
</dbReference>
<keyword evidence="4" id="KW-1185">Reference proteome</keyword>
<keyword evidence="1" id="KW-0472">Membrane</keyword>
<evidence type="ECO:0000256" key="1">
    <source>
        <dbReference type="SAM" id="Phobius"/>
    </source>
</evidence>
<evidence type="ECO:0000313" key="4">
    <source>
        <dbReference type="Proteomes" id="UP000015241"/>
    </source>
</evidence>